<evidence type="ECO:0000256" key="2">
    <source>
        <dbReference type="ARBA" id="ARBA00010617"/>
    </source>
</evidence>
<dbReference type="FunFam" id="1.10.630.10:FF:000036">
    <property type="entry name" value="CYtochrome P450 family"/>
    <property type="match status" value="1"/>
</dbReference>
<evidence type="ECO:0000313" key="11">
    <source>
        <dbReference type="Proteomes" id="UP000298663"/>
    </source>
</evidence>
<sequence>MPCFYVFLAIFVLLKTWLNRKRQKLPPGPTPLPLVGNMHLFFIGKLRGKSNVDLTIDWKKRYGNVYTVWIGPTPVVFVCDYKTAIDAFVKNGDAHAARQDCFSMREPRGGNKGLIFADGPGWREQKRFALVTLRNFGMGRNIMQQRILEEANYRFENLNEEIANNKGATVINPEPFFELLIGSIINQLMAGYRYDETNSEEFLTLKRCFRVVLEEFTPIDFLMFSKKTYQLPLFKQRWNRVIDPIAQVRRVMKRQIEERKQKIAENQHVLNLYEGGDDFIDAYLVEMEKRKMNGEEMGSFSDENLETVLLDLWIAGSDTTIAATVWGMVFMLNDSKIQDLVRDEVHMVTKGNRPVELSDKTSLSYTNAVITEIFRCSCILNINLFHATCFDTVVGDYLIPKGTAITPQLSTILNDDSEFVDSGKFIPERYLENKKLEQQVIPFSIGKRSCLGEGLARAELFLILTNFFQNFKVSVPEGCDPPSVEQIALDGTLKRSRPFKIKVEKAQFV</sequence>
<dbReference type="EMBL" id="AZBU02000012">
    <property type="protein sequence ID" value="TKR59717.1"/>
    <property type="molecule type" value="Genomic_DNA"/>
</dbReference>
<evidence type="ECO:0000256" key="3">
    <source>
        <dbReference type="ARBA" id="ARBA00022723"/>
    </source>
</evidence>
<organism evidence="10 11">
    <name type="scientific">Steinernema carpocapsae</name>
    <name type="common">Entomopathogenic nematode</name>
    <dbReference type="NCBI Taxonomy" id="34508"/>
    <lineage>
        <taxon>Eukaryota</taxon>
        <taxon>Metazoa</taxon>
        <taxon>Ecdysozoa</taxon>
        <taxon>Nematoda</taxon>
        <taxon>Chromadorea</taxon>
        <taxon>Rhabditida</taxon>
        <taxon>Tylenchina</taxon>
        <taxon>Panagrolaimomorpha</taxon>
        <taxon>Strongyloidoidea</taxon>
        <taxon>Steinernematidae</taxon>
        <taxon>Steinernema</taxon>
    </lineage>
</organism>
<dbReference type="InterPro" id="IPR050182">
    <property type="entry name" value="Cytochrome_P450_fam2"/>
</dbReference>
<evidence type="ECO:0000256" key="8">
    <source>
        <dbReference type="RuleBase" id="RU000461"/>
    </source>
</evidence>
<dbReference type="InterPro" id="IPR036396">
    <property type="entry name" value="Cyt_P450_sf"/>
</dbReference>
<dbReference type="PRINTS" id="PR00463">
    <property type="entry name" value="EP450I"/>
</dbReference>
<evidence type="ECO:0008006" key="12">
    <source>
        <dbReference type="Google" id="ProtNLM"/>
    </source>
</evidence>
<reference evidence="10 11" key="2">
    <citation type="journal article" date="2019" name="G3 (Bethesda)">
        <title>Hybrid Assembly of the Genome of the Entomopathogenic Nematode Steinernema carpocapsae Identifies the X-Chromosome.</title>
        <authorList>
            <person name="Serra L."/>
            <person name="Macchietto M."/>
            <person name="Macias-Munoz A."/>
            <person name="McGill C.J."/>
            <person name="Rodriguez I.M."/>
            <person name="Rodriguez B."/>
            <person name="Murad R."/>
            <person name="Mortazavi A."/>
        </authorList>
    </citation>
    <scope>NUCLEOTIDE SEQUENCE [LARGE SCALE GENOMIC DNA]</scope>
    <source>
        <strain evidence="10 11">ALL</strain>
    </source>
</reference>
<protein>
    <recommendedName>
        <fullName evidence="12">Cytochrome P450</fullName>
    </recommendedName>
</protein>
<name>A0A4U5LUD6_STECR</name>
<dbReference type="InterPro" id="IPR002401">
    <property type="entry name" value="Cyt_P450_E_grp-I"/>
</dbReference>
<dbReference type="PANTHER" id="PTHR24300">
    <property type="entry name" value="CYTOCHROME P450 508A4-RELATED"/>
    <property type="match status" value="1"/>
</dbReference>
<feature type="binding site" description="axial binding residue" evidence="7">
    <location>
        <position position="450"/>
    </location>
    <ligand>
        <name>heme</name>
        <dbReference type="ChEBI" id="CHEBI:30413"/>
    </ligand>
    <ligandPart>
        <name>Fe</name>
        <dbReference type="ChEBI" id="CHEBI:18248"/>
    </ligandPart>
</feature>
<dbReference type="GO" id="GO:0005737">
    <property type="term" value="C:cytoplasm"/>
    <property type="evidence" value="ECO:0007669"/>
    <property type="project" value="TreeGrafter"/>
</dbReference>
<reference evidence="10 11" key="1">
    <citation type="journal article" date="2015" name="Genome Biol.">
        <title>Comparative genomics of Steinernema reveals deeply conserved gene regulatory networks.</title>
        <authorList>
            <person name="Dillman A.R."/>
            <person name="Macchietto M."/>
            <person name="Porter C.F."/>
            <person name="Rogers A."/>
            <person name="Williams B."/>
            <person name="Antoshechkin I."/>
            <person name="Lee M.M."/>
            <person name="Goodwin Z."/>
            <person name="Lu X."/>
            <person name="Lewis E.E."/>
            <person name="Goodrich-Blair H."/>
            <person name="Stock S.P."/>
            <person name="Adams B.J."/>
            <person name="Sternberg P.W."/>
            <person name="Mortazavi A."/>
        </authorList>
    </citation>
    <scope>NUCLEOTIDE SEQUENCE [LARGE SCALE GENOMIC DNA]</scope>
    <source>
        <strain evidence="10 11">ALL</strain>
    </source>
</reference>
<dbReference type="Gene3D" id="1.10.630.10">
    <property type="entry name" value="Cytochrome P450"/>
    <property type="match status" value="1"/>
</dbReference>
<accession>A0A4U5LUD6</accession>
<dbReference type="CDD" id="cd20617">
    <property type="entry name" value="CYP1_2-like"/>
    <property type="match status" value="1"/>
</dbReference>
<evidence type="ECO:0000256" key="4">
    <source>
        <dbReference type="ARBA" id="ARBA00023002"/>
    </source>
</evidence>
<keyword evidence="9" id="KW-0732">Signal</keyword>
<proteinExistence type="inferred from homology"/>
<dbReference type="Pfam" id="PF00067">
    <property type="entry name" value="p450"/>
    <property type="match status" value="1"/>
</dbReference>
<gene>
    <name evidence="10" type="ORF">L596_029350</name>
</gene>
<dbReference type="PRINTS" id="PR00385">
    <property type="entry name" value="P450"/>
</dbReference>
<dbReference type="PANTHER" id="PTHR24300:SF375">
    <property type="entry name" value="CYTOCHROME P450 FAMILY"/>
    <property type="match status" value="1"/>
</dbReference>
<feature type="signal peptide" evidence="9">
    <location>
        <begin position="1"/>
        <end position="18"/>
    </location>
</feature>
<keyword evidence="3 7" id="KW-0479">Metal-binding</keyword>
<dbReference type="GO" id="GO:0006082">
    <property type="term" value="P:organic acid metabolic process"/>
    <property type="evidence" value="ECO:0007669"/>
    <property type="project" value="TreeGrafter"/>
</dbReference>
<keyword evidence="11" id="KW-1185">Reference proteome</keyword>
<evidence type="ECO:0000256" key="5">
    <source>
        <dbReference type="ARBA" id="ARBA00023004"/>
    </source>
</evidence>
<dbReference type="GO" id="GO:0016712">
    <property type="term" value="F:oxidoreductase activity, acting on paired donors, with incorporation or reduction of molecular oxygen, reduced flavin or flavoprotein as one donor, and incorporation of one atom of oxygen"/>
    <property type="evidence" value="ECO:0007669"/>
    <property type="project" value="TreeGrafter"/>
</dbReference>
<dbReference type="Proteomes" id="UP000298663">
    <property type="component" value="Unassembled WGS sequence"/>
</dbReference>
<dbReference type="SUPFAM" id="SSF48264">
    <property type="entry name" value="Cytochrome P450"/>
    <property type="match status" value="1"/>
</dbReference>
<comment type="similarity">
    <text evidence="2 8">Belongs to the cytochrome P450 family.</text>
</comment>
<evidence type="ECO:0000256" key="1">
    <source>
        <dbReference type="ARBA" id="ARBA00001971"/>
    </source>
</evidence>
<dbReference type="GO" id="GO:0005506">
    <property type="term" value="F:iron ion binding"/>
    <property type="evidence" value="ECO:0007669"/>
    <property type="project" value="InterPro"/>
</dbReference>
<keyword evidence="5 7" id="KW-0408">Iron</keyword>
<dbReference type="InterPro" id="IPR001128">
    <property type="entry name" value="Cyt_P450"/>
</dbReference>
<comment type="caution">
    <text evidence="10">The sequence shown here is derived from an EMBL/GenBank/DDBJ whole genome shotgun (WGS) entry which is preliminary data.</text>
</comment>
<comment type="cofactor">
    <cofactor evidence="1 7">
        <name>heme</name>
        <dbReference type="ChEBI" id="CHEBI:30413"/>
    </cofactor>
</comment>
<dbReference type="GO" id="GO:0020037">
    <property type="term" value="F:heme binding"/>
    <property type="evidence" value="ECO:0007669"/>
    <property type="project" value="InterPro"/>
</dbReference>
<evidence type="ECO:0000313" key="10">
    <source>
        <dbReference type="EMBL" id="TKR59717.1"/>
    </source>
</evidence>
<evidence type="ECO:0000256" key="6">
    <source>
        <dbReference type="ARBA" id="ARBA00023033"/>
    </source>
</evidence>
<dbReference type="InterPro" id="IPR017972">
    <property type="entry name" value="Cyt_P450_CS"/>
</dbReference>
<keyword evidence="7 8" id="KW-0349">Heme</keyword>
<dbReference type="STRING" id="34508.A0A4U5LUD6"/>
<dbReference type="GO" id="GO:0006805">
    <property type="term" value="P:xenobiotic metabolic process"/>
    <property type="evidence" value="ECO:0007669"/>
    <property type="project" value="TreeGrafter"/>
</dbReference>
<dbReference type="OrthoDB" id="2789670at2759"/>
<feature type="chain" id="PRO_5020369297" description="Cytochrome P450" evidence="9">
    <location>
        <begin position="19"/>
        <end position="509"/>
    </location>
</feature>
<dbReference type="AlphaFoldDB" id="A0A4U5LUD6"/>
<dbReference type="PROSITE" id="PS00086">
    <property type="entry name" value="CYTOCHROME_P450"/>
    <property type="match status" value="1"/>
</dbReference>
<evidence type="ECO:0000256" key="7">
    <source>
        <dbReference type="PIRSR" id="PIRSR602401-1"/>
    </source>
</evidence>
<evidence type="ECO:0000256" key="9">
    <source>
        <dbReference type="SAM" id="SignalP"/>
    </source>
</evidence>
<keyword evidence="4 8" id="KW-0560">Oxidoreductase</keyword>
<keyword evidence="6 8" id="KW-0503">Monooxygenase</keyword>